<evidence type="ECO:0000256" key="5">
    <source>
        <dbReference type="ARBA" id="ARBA00023098"/>
    </source>
</evidence>
<sequence length="187" mass="19254">MTAHITHDPDGPGTTAGARDPRHAPDDPGALLDQVRHQALALLAEMPESPRSLRIRVADVDLGIEWETPVAAGGAAGSSGEPARPGAEAAGPESPAPSRVHHLTAPTVGVFYGAPEPGAEPYVREGDVVAAGQQVAIVEAMKLMIPVEADRPGRIAGVLKENGAAVEYGEPLFALAPVGDEAPDHDR</sequence>
<keyword evidence="5 8" id="KW-0443">Lipid metabolism</keyword>
<dbReference type="PROSITE" id="PS50968">
    <property type="entry name" value="BIOTINYL_LIPOYL"/>
    <property type="match status" value="1"/>
</dbReference>
<dbReference type="InterPro" id="IPR001882">
    <property type="entry name" value="Biotin_BS"/>
</dbReference>
<reference evidence="12" key="1">
    <citation type="submission" date="2017-01" db="EMBL/GenBank/DDBJ databases">
        <authorList>
            <person name="Varghese N."/>
            <person name="Submissions S."/>
        </authorList>
    </citation>
    <scope>NUCLEOTIDE SEQUENCE [LARGE SCALE GENOMIC DNA]</scope>
    <source>
        <strain evidence="12">ATCC 12950</strain>
    </source>
</reference>
<evidence type="ECO:0000259" key="10">
    <source>
        <dbReference type="PROSITE" id="PS50968"/>
    </source>
</evidence>
<keyword evidence="6 8" id="KW-0275">Fatty acid biosynthesis</keyword>
<dbReference type="Gene3D" id="2.40.50.100">
    <property type="match status" value="1"/>
</dbReference>
<dbReference type="PANTHER" id="PTHR45266:SF3">
    <property type="entry name" value="OXALOACETATE DECARBOXYLASE ALPHA CHAIN"/>
    <property type="match status" value="1"/>
</dbReference>
<evidence type="ECO:0000256" key="4">
    <source>
        <dbReference type="ARBA" id="ARBA00022832"/>
    </source>
</evidence>
<evidence type="ECO:0000256" key="2">
    <source>
        <dbReference type="ARBA" id="ARBA00017562"/>
    </source>
</evidence>
<feature type="region of interest" description="Disordered" evidence="9">
    <location>
        <begin position="71"/>
        <end position="100"/>
    </location>
</feature>
<dbReference type="PRINTS" id="PR01071">
    <property type="entry name" value="ACOABIOTINCC"/>
</dbReference>
<dbReference type="GO" id="GO:0006633">
    <property type="term" value="P:fatty acid biosynthetic process"/>
    <property type="evidence" value="ECO:0007669"/>
    <property type="project" value="UniProtKB-UniPathway"/>
</dbReference>
<dbReference type="InterPro" id="IPR001249">
    <property type="entry name" value="AcCoA_biotinCC"/>
</dbReference>
<dbReference type="Pfam" id="PF00364">
    <property type="entry name" value="Biotin_lipoyl"/>
    <property type="match status" value="1"/>
</dbReference>
<comment type="function">
    <text evidence="8">This protein is a component of the acetyl coenzyme A carboxylase complex; first, biotin carboxylase catalyzes the carboxylation of the carrier protein and then the transcarboxylase transfers the carboxyl group to form malonyl-CoA.</text>
</comment>
<dbReference type="GO" id="GO:0003989">
    <property type="term" value="F:acetyl-CoA carboxylase activity"/>
    <property type="evidence" value="ECO:0007669"/>
    <property type="project" value="InterPro"/>
</dbReference>
<keyword evidence="7 8" id="KW-0092">Biotin</keyword>
<dbReference type="InterPro" id="IPR000089">
    <property type="entry name" value="Biotin_lipoyl"/>
</dbReference>
<evidence type="ECO:0000313" key="12">
    <source>
        <dbReference type="Proteomes" id="UP000186096"/>
    </source>
</evidence>
<dbReference type="PANTHER" id="PTHR45266">
    <property type="entry name" value="OXALOACETATE DECARBOXYLASE ALPHA CHAIN"/>
    <property type="match status" value="1"/>
</dbReference>
<dbReference type="SUPFAM" id="SSF51230">
    <property type="entry name" value="Single hybrid motif"/>
    <property type="match status" value="1"/>
</dbReference>
<evidence type="ECO:0000256" key="9">
    <source>
        <dbReference type="SAM" id="MobiDB-lite"/>
    </source>
</evidence>
<proteinExistence type="predicted"/>
<accession>A0A1N7H335</accession>
<feature type="domain" description="Lipoyl-binding" evidence="10">
    <location>
        <begin position="100"/>
        <end position="176"/>
    </location>
</feature>
<dbReference type="STRING" id="58117.SAMN05421833_13621"/>
<keyword evidence="3 8" id="KW-0444">Lipid biosynthesis</keyword>
<dbReference type="Proteomes" id="UP000186096">
    <property type="component" value="Unassembled WGS sequence"/>
</dbReference>
<protein>
    <recommendedName>
        <fullName evidence="2 8">Biotin carboxyl carrier protein of acetyl-CoA carboxylase</fullName>
    </recommendedName>
</protein>
<keyword evidence="4 8" id="KW-0276">Fatty acid metabolism</keyword>
<dbReference type="InterPro" id="IPR011053">
    <property type="entry name" value="Single_hybrid_motif"/>
</dbReference>
<dbReference type="AlphaFoldDB" id="A0A1N7H335"/>
<evidence type="ECO:0000256" key="7">
    <source>
        <dbReference type="ARBA" id="ARBA00023267"/>
    </source>
</evidence>
<dbReference type="PROSITE" id="PS00188">
    <property type="entry name" value="BIOTIN"/>
    <property type="match status" value="1"/>
</dbReference>
<evidence type="ECO:0000256" key="6">
    <source>
        <dbReference type="ARBA" id="ARBA00023160"/>
    </source>
</evidence>
<keyword evidence="12" id="KW-1185">Reference proteome</keyword>
<gene>
    <name evidence="11" type="ORF">SAMN05421833_13621</name>
</gene>
<feature type="region of interest" description="Disordered" evidence="9">
    <location>
        <begin position="1"/>
        <end position="30"/>
    </location>
</feature>
<dbReference type="EMBL" id="FTNI01000036">
    <property type="protein sequence ID" value="SIS19257.1"/>
    <property type="molecule type" value="Genomic_DNA"/>
</dbReference>
<evidence type="ECO:0000256" key="3">
    <source>
        <dbReference type="ARBA" id="ARBA00022516"/>
    </source>
</evidence>
<dbReference type="RefSeq" id="WP_204053423.1">
    <property type="nucleotide sequence ID" value="NZ_FTNI01000036.1"/>
</dbReference>
<dbReference type="UniPathway" id="UPA00094"/>
<evidence type="ECO:0000313" key="11">
    <source>
        <dbReference type="EMBL" id="SIS19257.1"/>
    </source>
</evidence>
<comment type="pathway">
    <text evidence="1 8">Lipid metabolism; fatty acid biosynthesis.</text>
</comment>
<feature type="compositionally biased region" description="Basic and acidic residues" evidence="9">
    <location>
        <begin position="1"/>
        <end position="10"/>
    </location>
</feature>
<organism evidence="11 12">
    <name type="scientific">Microbispora rosea</name>
    <dbReference type="NCBI Taxonomy" id="58117"/>
    <lineage>
        <taxon>Bacteria</taxon>
        <taxon>Bacillati</taxon>
        <taxon>Actinomycetota</taxon>
        <taxon>Actinomycetes</taxon>
        <taxon>Streptosporangiales</taxon>
        <taxon>Streptosporangiaceae</taxon>
        <taxon>Microbispora</taxon>
    </lineage>
</organism>
<evidence type="ECO:0000256" key="1">
    <source>
        <dbReference type="ARBA" id="ARBA00005194"/>
    </source>
</evidence>
<name>A0A1N7H335_9ACTN</name>
<dbReference type="GO" id="GO:0009317">
    <property type="term" value="C:acetyl-CoA carboxylase complex"/>
    <property type="evidence" value="ECO:0007669"/>
    <property type="project" value="InterPro"/>
</dbReference>
<feature type="compositionally biased region" description="Low complexity" evidence="9">
    <location>
        <begin position="78"/>
        <end position="98"/>
    </location>
</feature>
<dbReference type="InterPro" id="IPR050709">
    <property type="entry name" value="Biotin_Carboxyl_Carrier/Decarb"/>
</dbReference>
<evidence type="ECO:0000256" key="8">
    <source>
        <dbReference type="RuleBase" id="RU364072"/>
    </source>
</evidence>
<dbReference type="CDD" id="cd06850">
    <property type="entry name" value="biotinyl_domain"/>
    <property type="match status" value="1"/>
</dbReference>